<name>A0A4R5KJQ6_9BACL</name>
<dbReference type="CDD" id="cd17324">
    <property type="entry name" value="MFS_NepI_like"/>
    <property type="match status" value="1"/>
</dbReference>
<feature type="transmembrane region" description="Helical" evidence="8">
    <location>
        <begin position="86"/>
        <end position="109"/>
    </location>
</feature>
<dbReference type="OrthoDB" id="9788453at2"/>
<comment type="subcellular location">
    <subcellularLocation>
        <location evidence="1">Cell membrane</location>
        <topology evidence="1">Multi-pass membrane protein</topology>
    </subcellularLocation>
</comment>
<sequence length="420" mass="44297">MHATVHESPLPSRREKFPLSLLCLTLGAFAIGMTEFIIMGLLPNVAHDLSVTIPQAGQLITSYAIGVAVGAPLLTIFTHRVPQKKLLLLLMAIFIAGNALSMIAPTYALLIGARILTAFAHGTFLGVGTLIAARLVRPERRAGAVSMVLAGLTVANIVGVPFGTFIGQQLGWRASFGAITILGLLSLIGIIRFIPTIRQDEPSSLAQEFRSLFQPQVLLILFTGALGCASLFSVFTYITPMLEQISGFAEHSVTWILVLFGFGVTIGNMLGGRLADWKLMPFLMVNFAVLAVILALLTITIQNPVLAVVTVFVWGVAAFGIMPGIQLRIMNLAHEAPLLAATSSHSALNLGNASGAYMGGLAITYSGLHSVPWLAAVLAALGLAFAVLSFGVEKKSTRRRKRAQPVAPAAAGLSAPAGDS</sequence>
<proteinExistence type="predicted"/>
<evidence type="ECO:0000256" key="7">
    <source>
        <dbReference type="SAM" id="MobiDB-lite"/>
    </source>
</evidence>
<feature type="transmembrane region" description="Helical" evidence="8">
    <location>
        <begin position="305"/>
        <end position="325"/>
    </location>
</feature>
<evidence type="ECO:0000259" key="9">
    <source>
        <dbReference type="PROSITE" id="PS50850"/>
    </source>
</evidence>
<gene>
    <name evidence="10" type="ORF">E1757_21200</name>
</gene>
<feature type="transmembrane region" description="Helical" evidence="8">
    <location>
        <begin position="115"/>
        <end position="136"/>
    </location>
</feature>
<keyword evidence="5 8" id="KW-1133">Transmembrane helix</keyword>
<evidence type="ECO:0000256" key="1">
    <source>
        <dbReference type="ARBA" id="ARBA00004651"/>
    </source>
</evidence>
<feature type="compositionally biased region" description="Low complexity" evidence="7">
    <location>
        <begin position="404"/>
        <end position="420"/>
    </location>
</feature>
<dbReference type="AlphaFoldDB" id="A0A4R5KJQ6"/>
<feature type="region of interest" description="Disordered" evidence="7">
    <location>
        <begin position="399"/>
        <end position="420"/>
    </location>
</feature>
<dbReference type="EMBL" id="SMRT01000011">
    <property type="protein sequence ID" value="TDF95058.1"/>
    <property type="molecule type" value="Genomic_DNA"/>
</dbReference>
<evidence type="ECO:0000256" key="5">
    <source>
        <dbReference type="ARBA" id="ARBA00022989"/>
    </source>
</evidence>
<evidence type="ECO:0000256" key="8">
    <source>
        <dbReference type="SAM" id="Phobius"/>
    </source>
</evidence>
<dbReference type="SUPFAM" id="SSF103473">
    <property type="entry name" value="MFS general substrate transporter"/>
    <property type="match status" value="1"/>
</dbReference>
<feature type="transmembrane region" description="Helical" evidence="8">
    <location>
        <begin position="252"/>
        <end position="270"/>
    </location>
</feature>
<dbReference type="InterPro" id="IPR036259">
    <property type="entry name" value="MFS_trans_sf"/>
</dbReference>
<dbReference type="Pfam" id="PF07690">
    <property type="entry name" value="MFS_1"/>
    <property type="match status" value="1"/>
</dbReference>
<evidence type="ECO:0000256" key="3">
    <source>
        <dbReference type="ARBA" id="ARBA00022475"/>
    </source>
</evidence>
<accession>A0A4R5KJQ6</accession>
<dbReference type="PROSITE" id="PS50850">
    <property type="entry name" value="MFS"/>
    <property type="match status" value="1"/>
</dbReference>
<protein>
    <submittedName>
        <fullName evidence="10">MFS transporter</fullName>
    </submittedName>
</protein>
<feature type="transmembrane region" description="Helical" evidence="8">
    <location>
        <begin position="216"/>
        <end position="240"/>
    </location>
</feature>
<keyword evidence="4 8" id="KW-0812">Transmembrane</keyword>
<keyword evidence="2" id="KW-0813">Transport</keyword>
<dbReference type="PANTHER" id="PTHR43124">
    <property type="entry name" value="PURINE EFFLUX PUMP PBUE"/>
    <property type="match status" value="1"/>
</dbReference>
<evidence type="ECO:0000313" key="10">
    <source>
        <dbReference type="EMBL" id="TDF95058.1"/>
    </source>
</evidence>
<keyword evidence="6 8" id="KW-0472">Membrane</keyword>
<feature type="transmembrane region" description="Helical" evidence="8">
    <location>
        <begin position="21"/>
        <end position="43"/>
    </location>
</feature>
<organism evidence="10 11">
    <name type="scientific">Paenibacillus piri</name>
    <dbReference type="NCBI Taxonomy" id="2547395"/>
    <lineage>
        <taxon>Bacteria</taxon>
        <taxon>Bacillati</taxon>
        <taxon>Bacillota</taxon>
        <taxon>Bacilli</taxon>
        <taxon>Bacillales</taxon>
        <taxon>Paenibacillaceae</taxon>
        <taxon>Paenibacillus</taxon>
    </lineage>
</organism>
<dbReference type="RefSeq" id="WP_133231840.1">
    <property type="nucleotide sequence ID" value="NZ_SMRT01000011.1"/>
</dbReference>
<reference evidence="10 11" key="1">
    <citation type="submission" date="2019-03" db="EMBL/GenBank/DDBJ databases">
        <title>This is whole genome sequence of Paenibacillus sp MS74 strain.</title>
        <authorList>
            <person name="Trinh H.N."/>
        </authorList>
    </citation>
    <scope>NUCLEOTIDE SEQUENCE [LARGE SCALE GENOMIC DNA]</scope>
    <source>
        <strain evidence="10 11">MS74</strain>
    </source>
</reference>
<feature type="transmembrane region" description="Helical" evidence="8">
    <location>
        <begin position="346"/>
        <end position="365"/>
    </location>
</feature>
<evidence type="ECO:0000313" key="11">
    <source>
        <dbReference type="Proteomes" id="UP000295636"/>
    </source>
</evidence>
<feature type="transmembrane region" description="Helical" evidence="8">
    <location>
        <begin position="282"/>
        <end position="299"/>
    </location>
</feature>
<dbReference type="InterPro" id="IPR050189">
    <property type="entry name" value="MFS_Efflux_Transporters"/>
</dbReference>
<comment type="caution">
    <text evidence="10">The sequence shown here is derived from an EMBL/GenBank/DDBJ whole genome shotgun (WGS) entry which is preliminary data.</text>
</comment>
<evidence type="ECO:0000256" key="2">
    <source>
        <dbReference type="ARBA" id="ARBA00022448"/>
    </source>
</evidence>
<keyword evidence="11" id="KW-1185">Reference proteome</keyword>
<dbReference type="PANTHER" id="PTHR43124:SF8">
    <property type="entry name" value="INNER MEMBRANE TRANSPORT PROTEIN YDHP"/>
    <property type="match status" value="1"/>
</dbReference>
<feature type="domain" description="Major facilitator superfamily (MFS) profile" evidence="9">
    <location>
        <begin position="20"/>
        <end position="394"/>
    </location>
</feature>
<evidence type="ECO:0000256" key="6">
    <source>
        <dbReference type="ARBA" id="ARBA00023136"/>
    </source>
</evidence>
<feature type="transmembrane region" description="Helical" evidence="8">
    <location>
        <begin position="174"/>
        <end position="195"/>
    </location>
</feature>
<feature type="transmembrane region" description="Helical" evidence="8">
    <location>
        <begin position="55"/>
        <end position="74"/>
    </location>
</feature>
<dbReference type="Proteomes" id="UP000295636">
    <property type="component" value="Unassembled WGS sequence"/>
</dbReference>
<dbReference type="InterPro" id="IPR011701">
    <property type="entry name" value="MFS"/>
</dbReference>
<dbReference type="Gene3D" id="1.20.1250.20">
    <property type="entry name" value="MFS general substrate transporter like domains"/>
    <property type="match status" value="2"/>
</dbReference>
<feature type="transmembrane region" description="Helical" evidence="8">
    <location>
        <begin position="371"/>
        <end position="392"/>
    </location>
</feature>
<dbReference type="GO" id="GO:0005886">
    <property type="term" value="C:plasma membrane"/>
    <property type="evidence" value="ECO:0007669"/>
    <property type="project" value="UniProtKB-SubCell"/>
</dbReference>
<feature type="transmembrane region" description="Helical" evidence="8">
    <location>
        <begin position="148"/>
        <end position="168"/>
    </location>
</feature>
<dbReference type="InterPro" id="IPR020846">
    <property type="entry name" value="MFS_dom"/>
</dbReference>
<dbReference type="GO" id="GO:0022857">
    <property type="term" value="F:transmembrane transporter activity"/>
    <property type="evidence" value="ECO:0007669"/>
    <property type="project" value="InterPro"/>
</dbReference>
<keyword evidence="3" id="KW-1003">Cell membrane</keyword>
<evidence type="ECO:0000256" key="4">
    <source>
        <dbReference type="ARBA" id="ARBA00022692"/>
    </source>
</evidence>